<name>A0A0F9JMU9_9ZZZZ</name>
<dbReference type="EMBL" id="LAZR01009689">
    <property type="protein sequence ID" value="KKM71159.1"/>
    <property type="molecule type" value="Genomic_DNA"/>
</dbReference>
<dbReference type="GO" id="GO:0003676">
    <property type="term" value="F:nucleic acid binding"/>
    <property type="evidence" value="ECO:0007669"/>
    <property type="project" value="InterPro"/>
</dbReference>
<sequence>MSQRVIGVDCSTKALAFAELDGVKVKLWLLVPSKRGLAWQARLHELADHARTFFKRPSCLVYVEEAPMGRSFRASVEVGYVVSAVIVEAMRAGHMV</sequence>
<protein>
    <recommendedName>
        <fullName evidence="2">YqgF/RNase H-like domain-containing protein</fullName>
    </recommendedName>
</protein>
<dbReference type="InterPro" id="IPR036397">
    <property type="entry name" value="RNaseH_sf"/>
</dbReference>
<dbReference type="Gene3D" id="3.30.420.10">
    <property type="entry name" value="Ribonuclease H-like superfamily/Ribonuclease H"/>
    <property type="match status" value="1"/>
</dbReference>
<organism evidence="1">
    <name type="scientific">marine sediment metagenome</name>
    <dbReference type="NCBI Taxonomy" id="412755"/>
    <lineage>
        <taxon>unclassified sequences</taxon>
        <taxon>metagenomes</taxon>
        <taxon>ecological metagenomes</taxon>
    </lineage>
</organism>
<proteinExistence type="predicted"/>
<evidence type="ECO:0000313" key="1">
    <source>
        <dbReference type="EMBL" id="KKM71159.1"/>
    </source>
</evidence>
<evidence type="ECO:0008006" key="2">
    <source>
        <dbReference type="Google" id="ProtNLM"/>
    </source>
</evidence>
<dbReference type="AlphaFoldDB" id="A0A0F9JMU9"/>
<gene>
    <name evidence="1" type="ORF">LCGC14_1433510</name>
</gene>
<comment type="caution">
    <text evidence="1">The sequence shown here is derived from an EMBL/GenBank/DDBJ whole genome shotgun (WGS) entry which is preliminary data.</text>
</comment>
<feature type="non-terminal residue" evidence="1">
    <location>
        <position position="96"/>
    </location>
</feature>
<accession>A0A0F9JMU9</accession>
<reference evidence="1" key="1">
    <citation type="journal article" date="2015" name="Nature">
        <title>Complex archaea that bridge the gap between prokaryotes and eukaryotes.</title>
        <authorList>
            <person name="Spang A."/>
            <person name="Saw J.H."/>
            <person name="Jorgensen S.L."/>
            <person name="Zaremba-Niedzwiedzka K."/>
            <person name="Martijn J."/>
            <person name="Lind A.E."/>
            <person name="van Eijk R."/>
            <person name="Schleper C."/>
            <person name="Guy L."/>
            <person name="Ettema T.J."/>
        </authorList>
    </citation>
    <scope>NUCLEOTIDE SEQUENCE</scope>
</reference>